<dbReference type="InterPro" id="IPR047273">
    <property type="entry name" value="VRTN_OTU_dom"/>
</dbReference>
<feature type="compositionally biased region" description="Basic residues" evidence="3">
    <location>
        <begin position="209"/>
        <end position="233"/>
    </location>
</feature>
<dbReference type="EMBL" id="MU556250">
    <property type="protein sequence ID" value="KAI5615143.1"/>
    <property type="molecule type" value="Genomic_DNA"/>
</dbReference>
<evidence type="ECO:0000313" key="4">
    <source>
        <dbReference type="EMBL" id="KAI5615143.1"/>
    </source>
</evidence>
<feature type="compositionally biased region" description="Polar residues" evidence="3">
    <location>
        <begin position="52"/>
        <end position="69"/>
    </location>
</feature>
<name>A0AAD5AEG1_SILAS</name>
<feature type="region of interest" description="Disordered" evidence="3">
    <location>
        <begin position="763"/>
        <end position="783"/>
    </location>
</feature>
<accession>A0AAD5AEG1</accession>
<evidence type="ECO:0000256" key="1">
    <source>
        <dbReference type="ARBA" id="ARBA00007290"/>
    </source>
</evidence>
<feature type="region of interest" description="Disordered" evidence="3">
    <location>
        <begin position="266"/>
        <end position="303"/>
    </location>
</feature>
<comment type="caution">
    <text evidence="4">The sequence shown here is derived from an EMBL/GenBank/DDBJ whole genome shotgun (WGS) entry which is preliminary data.</text>
</comment>
<dbReference type="GO" id="GO:0000785">
    <property type="term" value="C:chromatin"/>
    <property type="evidence" value="ECO:0007669"/>
    <property type="project" value="TreeGrafter"/>
</dbReference>
<feature type="compositionally biased region" description="Basic and acidic residues" evidence="3">
    <location>
        <begin position="868"/>
        <end position="885"/>
    </location>
</feature>
<dbReference type="InterPro" id="IPR038822">
    <property type="entry name" value="Vertnin-like"/>
</dbReference>
<feature type="compositionally biased region" description="Basic and acidic residues" evidence="3">
    <location>
        <begin position="78"/>
        <end position="101"/>
    </location>
</feature>
<keyword evidence="5" id="KW-1185">Reference proteome</keyword>
<protein>
    <recommendedName>
        <fullName evidence="2">Vertnin</fullName>
    </recommendedName>
</protein>
<dbReference type="GO" id="GO:0006357">
    <property type="term" value="P:regulation of transcription by RNA polymerase II"/>
    <property type="evidence" value="ECO:0007669"/>
    <property type="project" value="TreeGrafter"/>
</dbReference>
<evidence type="ECO:0000256" key="2">
    <source>
        <dbReference type="ARBA" id="ARBA00020188"/>
    </source>
</evidence>
<feature type="compositionally biased region" description="Basic and acidic residues" evidence="3">
    <location>
        <begin position="25"/>
        <end position="51"/>
    </location>
</feature>
<feature type="compositionally biased region" description="Polar residues" evidence="3">
    <location>
        <begin position="128"/>
        <end position="149"/>
    </location>
</feature>
<sequence length="988" mass="114063">MCATWCKQTAQDSAKTTQDSAKTIQDSEKTTQDSAKRQHRTVQKDNTRQCKDNTGQCRKTTQDSAIQHKSVQRQHRTVQKDNTRQCKKTTQDSAERQHKTVQDNTRQCKTTQDSAKTTQDSAERQHKTVQYNTSQCKDNTGQCKTTQDSARQHKTVQDNTRQCKKTTHDSAKRQHRTVQDNTRQCKDNTRQCIKTTQDSAKTTQDSAKRQHKTVQRQYKRVQRQHRTLQRQHRTVQDNTGQCKDNTGQCKDNTGQCETTQDSAERQYKTVQRQHRTVQRQHRTVRDNTGQCRKTTHKTQSSSASMIQRKEVVLSVLEELQEATESVGLDALIKVALEVEQVLAPFRLPTALCSEISSWMGIDAVAHRLYPADAPAGLLPLVCKGGGNLLFDAASMLLVGSTSLSLELQVRTVVEMLLWKQYYLCGMIDSKVMLQASRFSLCTEESQDMLKLPMQVLEAIFDADVKASCFPNSYANMWHVYALASVLQCNIYSVYPMYNLKIRPYFNRLIRPRKWPKDSEPITLHIMWSGDLEAGSVFKPRNFVALIHAGELKIGSPGSEQRLSSVKTTDLPKEDSQLSYSTLKDKFNITKSTFYRWRRQSMEYHKKSVARYEAKHFFQACYKEGKLIPQNQFRAFFPEISRSTYYAWKHELMVTGSIGSGSSTGEVSPRDGTEQDYWSSPESTKLPSQESLASMMAFKSEKLEGERFQSAALMQEAKKSLQNCITTNMSFPYRIFKRRFPGISRSTYYNWRREALLFTPFKDLSGSGEESSDPEKIQNPKKKLLPPGLLSSHRGFQRVRLSGCSQKGLQLIYRQRKKLRQNAKARVQKFKMSLFKFKLRFPSISSYYYWLWRCKKSEKEPDPSFEADNTERRLEAGDDLPKRKENEERFNFDGNAEYLSNRMVDTNPEISPARYPLSEQTNSNEQTFVMDVVALANFKAKAKLFLQQRFEEKSFPTFKEFRSYFPLTPRSTYYMWKRALHHGVPLVHG</sequence>
<dbReference type="PANTHER" id="PTHR16081">
    <property type="entry name" value="VERTNIN"/>
    <property type="match status" value="1"/>
</dbReference>
<feature type="compositionally biased region" description="Basic residues" evidence="3">
    <location>
        <begin position="271"/>
        <end position="282"/>
    </location>
</feature>
<feature type="region of interest" description="Disordered" evidence="3">
    <location>
        <begin position="13"/>
        <end position="182"/>
    </location>
</feature>
<reference evidence="4" key="1">
    <citation type="submission" date="2018-07" db="EMBL/GenBank/DDBJ databases">
        <title>Comparative genomics of catfishes provides insights into carnivory and benthic adaptation.</title>
        <authorList>
            <person name="Zhang Y."/>
            <person name="Wang D."/>
            <person name="Peng Z."/>
            <person name="Zheng S."/>
            <person name="Shao F."/>
            <person name="Tao W."/>
        </authorList>
    </citation>
    <scope>NUCLEOTIDE SEQUENCE</scope>
    <source>
        <strain evidence="4">Chongqing</strain>
    </source>
</reference>
<feature type="region of interest" description="Disordered" evidence="3">
    <location>
        <begin position="858"/>
        <end position="885"/>
    </location>
</feature>
<dbReference type="PANTHER" id="PTHR16081:SF0">
    <property type="entry name" value="VERTNIN"/>
    <property type="match status" value="1"/>
</dbReference>
<comment type="similarity">
    <text evidence="1">Belongs to the vertnin family.</text>
</comment>
<evidence type="ECO:0000313" key="5">
    <source>
        <dbReference type="Proteomes" id="UP001205998"/>
    </source>
</evidence>
<feature type="compositionally biased region" description="Polar residues" evidence="3">
    <location>
        <begin position="675"/>
        <end position="684"/>
    </location>
</feature>
<proteinExistence type="inferred from homology"/>
<feature type="compositionally biased region" description="Polar residues" evidence="3">
    <location>
        <begin position="13"/>
        <end position="24"/>
    </location>
</feature>
<gene>
    <name evidence="4" type="ORF">C0J50_3368</name>
</gene>
<feature type="compositionally biased region" description="Polar residues" evidence="3">
    <location>
        <begin position="102"/>
        <end position="120"/>
    </location>
</feature>
<feature type="compositionally biased region" description="Polar residues" evidence="3">
    <location>
        <begin position="196"/>
        <end position="205"/>
    </location>
</feature>
<feature type="region of interest" description="Disordered" evidence="3">
    <location>
        <begin position="658"/>
        <end position="684"/>
    </location>
</feature>
<dbReference type="CDD" id="cd22791">
    <property type="entry name" value="OTU_VRTN"/>
    <property type="match status" value="1"/>
</dbReference>
<dbReference type="AlphaFoldDB" id="A0AAD5AEG1"/>
<feature type="region of interest" description="Disordered" evidence="3">
    <location>
        <begin position="196"/>
        <end position="244"/>
    </location>
</feature>
<feature type="compositionally biased region" description="Polar residues" evidence="3">
    <location>
        <begin position="286"/>
        <end position="303"/>
    </location>
</feature>
<evidence type="ECO:0000256" key="3">
    <source>
        <dbReference type="SAM" id="MobiDB-lite"/>
    </source>
</evidence>
<dbReference type="Proteomes" id="UP001205998">
    <property type="component" value="Unassembled WGS sequence"/>
</dbReference>
<organism evidence="4 5">
    <name type="scientific">Silurus asotus</name>
    <name type="common">Amur catfish</name>
    <name type="synonym">Parasilurus asotus</name>
    <dbReference type="NCBI Taxonomy" id="30991"/>
    <lineage>
        <taxon>Eukaryota</taxon>
        <taxon>Metazoa</taxon>
        <taxon>Chordata</taxon>
        <taxon>Craniata</taxon>
        <taxon>Vertebrata</taxon>
        <taxon>Euteleostomi</taxon>
        <taxon>Actinopterygii</taxon>
        <taxon>Neopterygii</taxon>
        <taxon>Teleostei</taxon>
        <taxon>Ostariophysi</taxon>
        <taxon>Siluriformes</taxon>
        <taxon>Siluridae</taxon>
        <taxon>Silurus</taxon>
    </lineage>
</organism>